<dbReference type="RefSeq" id="WP_207340081.1">
    <property type="nucleotide sequence ID" value="NZ_CP074405.1"/>
</dbReference>
<evidence type="ECO:0000313" key="6">
    <source>
        <dbReference type="Proteomes" id="UP000677804"/>
    </source>
</evidence>
<name>A0ABX8D4N9_9CELL</name>
<dbReference type="SUPFAM" id="SSF52768">
    <property type="entry name" value="Arginase/deacetylase"/>
    <property type="match status" value="1"/>
</dbReference>
<dbReference type="CDD" id="cd09999">
    <property type="entry name" value="Arginase-like_1"/>
    <property type="match status" value="1"/>
</dbReference>
<dbReference type="PRINTS" id="PR00116">
    <property type="entry name" value="ARGINASE"/>
</dbReference>
<comment type="similarity">
    <text evidence="4">Belongs to the arginase family.</text>
</comment>
<dbReference type="EMBL" id="CP074405">
    <property type="protein sequence ID" value="QVI62421.1"/>
    <property type="molecule type" value="Genomic_DNA"/>
</dbReference>
<dbReference type="PROSITE" id="PS51409">
    <property type="entry name" value="ARGINASE_2"/>
    <property type="match status" value="1"/>
</dbReference>
<dbReference type="Proteomes" id="UP000677804">
    <property type="component" value="Chromosome"/>
</dbReference>
<evidence type="ECO:0000256" key="3">
    <source>
        <dbReference type="ARBA" id="ARBA00023211"/>
    </source>
</evidence>
<evidence type="ECO:0000256" key="4">
    <source>
        <dbReference type="PROSITE-ProRule" id="PRU00742"/>
    </source>
</evidence>
<reference evidence="5 6" key="1">
    <citation type="submission" date="2021-05" db="EMBL/GenBank/DDBJ databases">
        <title>Novel species in genus Cellulomonas.</title>
        <authorList>
            <person name="Zhang G."/>
        </authorList>
    </citation>
    <scope>NUCLEOTIDE SEQUENCE [LARGE SCALE GENOMIC DNA]</scope>
    <source>
        <strain evidence="6">zg-ZUI222</strain>
    </source>
</reference>
<protein>
    <submittedName>
        <fullName evidence="5">Arginase family protein</fullName>
    </submittedName>
</protein>
<gene>
    <name evidence="5" type="ORF">KG103_00190</name>
</gene>
<accession>A0ABX8D4N9</accession>
<sequence length="289" mass="29740">MPARIRLLEVPYDSGCRDVRHGAGPPALVAAGAAQRLAHHGAVVDHGRVQLAAGPGPIVEAAAGTEVMRLVAQDVAAHAGHLPVVLAGNCGVTLGVVAGLRALAPERRVAVLWLDAHGDLQTPATSASGFFDGMSLAMTTGRCWQGLAASVPGYAPSPDDRTVLVGGHQLDEAERRLLDGPGPTWLTVADVRAGRAGSVLDRVVAHADAVHVHVDLDVHDTSLPPANSYAAPGGLTPDEVRATVLDAVTRLPLASATVASWDPTHDVDHRMRDAALGLLELLGTPAPAL</sequence>
<evidence type="ECO:0000256" key="2">
    <source>
        <dbReference type="ARBA" id="ARBA00022801"/>
    </source>
</evidence>
<organism evidence="5 6">
    <name type="scientific">Cellulomonas wangleii</name>
    <dbReference type="NCBI Taxonomy" id="2816956"/>
    <lineage>
        <taxon>Bacteria</taxon>
        <taxon>Bacillati</taxon>
        <taxon>Actinomycetota</taxon>
        <taxon>Actinomycetes</taxon>
        <taxon>Micrococcales</taxon>
        <taxon>Cellulomonadaceae</taxon>
        <taxon>Cellulomonas</taxon>
    </lineage>
</organism>
<dbReference type="Gene3D" id="3.40.800.10">
    <property type="entry name" value="Ureohydrolase domain"/>
    <property type="match status" value="1"/>
</dbReference>
<proteinExistence type="inferred from homology"/>
<evidence type="ECO:0000313" key="5">
    <source>
        <dbReference type="EMBL" id="QVI62421.1"/>
    </source>
</evidence>
<keyword evidence="3" id="KW-0464">Manganese</keyword>
<dbReference type="Pfam" id="PF00491">
    <property type="entry name" value="Arginase"/>
    <property type="match status" value="1"/>
</dbReference>
<dbReference type="InterPro" id="IPR023696">
    <property type="entry name" value="Ureohydrolase_dom_sf"/>
</dbReference>
<keyword evidence="2" id="KW-0378">Hydrolase</keyword>
<dbReference type="InterPro" id="IPR006035">
    <property type="entry name" value="Ureohydrolase"/>
</dbReference>
<keyword evidence="1" id="KW-0479">Metal-binding</keyword>
<keyword evidence="6" id="KW-1185">Reference proteome</keyword>
<evidence type="ECO:0000256" key="1">
    <source>
        <dbReference type="ARBA" id="ARBA00022723"/>
    </source>
</evidence>
<dbReference type="PANTHER" id="PTHR43782">
    <property type="entry name" value="ARGINASE"/>
    <property type="match status" value="1"/>
</dbReference>
<dbReference type="PANTHER" id="PTHR43782:SF3">
    <property type="entry name" value="ARGINASE"/>
    <property type="match status" value="1"/>
</dbReference>